<dbReference type="Gene3D" id="3.90.25.10">
    <property type="entry name" value="UDP-galactose 4-epimerase, domain 1"/>
    <property type="match status" value="1"/>
</dbReference>
<evidence type="ECO:0000313" key="2">
    <source>
        <dbReference type="Proteomes" id="UP000054279"/>
    </source>
</evidence>
<reference evidence="1 2" key="1">
    <citation type="submission" date="2014-06" db="EMBL/GenBank/DDBJ databases">
        <title>Evolutionary Origins and Diversification of the Mycorrhizal Mutualists.</title>
        <authorList>
            <consortium name="DOE Joint Genome Institute"/>
            <consortium name="Mycorrhizal Genomics Consortium"/>
            <person name="Kohler A."/>
            <person name="Kuo A."/>
            <person name="Nagy L.G."/>
            <person name="Floudas D."/>
            <person name="Copeland A."/>
            <person name="Barry K.W."/>
            <person name="Cichocki N."/>
            <person name="Veneault-Fourrey C."/>
            <person name="LaButti K."/>
            <person name="Lindquist E.A."/>
            <person name="Lipzen A."/>
            <person name="Lundell T."/>
            <person name="Morin E."/>
            <person name="Murat C."/>
            <person name="Riley R."/>
            <person name="Ohm R."/>
            <person name="Sun H."/>
            <person name="Tunlid A."/>
            <person name="Henrissat B."/>
            <person name="Grigoriev I.V."/>
            <person name="Hibbett D.S."/>
            <person name="Martin F."/>
        </authorList>
    </citation>
    <scope>NUCLEOTIDE SEQUENCE [LARGE SCALE GENOMIC DNA]</scope>
    <source>
        <strain evidence="1 2">SS14</strain>
    </source>
</reference>
<dbReference type="Proteomes" id="UP000054279">
    <property type="component" value="Unassembled WGS sequence"/>
</dbReference>
<dbReference type="OrthoDB" id="9402762at2759"/>
<evidence type="ECO:0000313" key="1">
    <source>
        <dbReference type="EMBL" id="KIJ35570.1"/>
    </source>
</evidence>
<dbReference type="EMBL" id="KN837187">
    <property type="protein sequence ID" value="KIJ35570.1"/>
    <property type="molecule type" value="Genomic_DNA"/>
</dbReference>
<dbReference type="AlphaFoldDB" id="A0A0C9VDA6"/>
<gene>
    <name evidence="1" type="ORF">M422DRAFT_262152</name>
</gene>
<protein>
    <submittedName>
        <fullName evidence="1">Unplaced genomic scaffold SPHSTscaffold_112, whole genome shotgun sequence</fullName>
    </submittedName>
</protein>
<proteinExistence type="predicted"/>
<organism evidence="1 2">
    <name type="scientific">Sphaerobolus stellatus (strain SS14)</name>
    <dbReference type="NCBI Taxonomy" id="990650"/>
    <lineage>
        <taxon>Eukaryota</taxon>
        <taxon>Fungi</taxon>
        <taxon>Dikarya</taxon>
        <taxon>Basidiomycota</taxon>
        <taxon>Agaricomycotina</taxon>
        <taxon>Agaricomycetes</taxon>
        <taxon>Phallomycetidae</taxon>
        <taxon>Geastrales</taxon>
        <taxon>Sphaerobolaceae</taxon>
        <taxon>Sphaerobolus</taxon>
    </lineage>
</organism>
<keyword evidence="2" id="KW-1185">Reference proteome</keyword>
<name>A0A0C9VDA6_SPHS4</name>
<sequence length="105" mass="11741">MLTYLTCPAGAHPTGLIGEVPCGRPGNLLPLLSQMSIGRVKDAVLKVFGNNYFTPDGTSIGTRHLHDILWFRVNVDNRFVECFAGWKVFRDSEMTDPDKSWKCIV</sequence>
<dbReference type="HOGENOM" id="CLU_2238297_0_0_1"/>
<accession>A0A0C9VDA6</accession>